<comment type="caution">
    <text evidence="2">The sequence shown here is derived from an EMBL/GenBank/DDBJ whole genome shotgun (WGS) entry which is preliminary data.</text>
</comment>
<feature type="region of interest" description="Disordered" evidence="1">
    <location>
        <begin position="344"/>
        <end position="370"/>
    </location>
</feature>
<name>A0AAV7XE53_9NEOP</name>
<feature type="compositionally biased region" description="Basic and acidic residues" evidence="1">
    <location>
        <begin position="359"/>
        <end position="368"/>
    </location>
</feature>
<protein>
    <recommendedName>
        <fullName evidence="4">Protein stoned-A</fullName>
    </recommendedName>
</protein>
<feature type="compositionally biased region" description="Basic and acidic residues" evidence="1">
    <location>
        <begin position="33"/>
        <end position="50"/>
    </location>
</feature>
<feature type="compositionally biased region" description="Low complexity" evidence="1">
    <location>
        <begin position="180"/>
        <end position="195"/>
    </location>
</feature>
<feature type="compositionally biased region" description="Pro residues" evidence="1">
    <location>
        <begin position="296"/>
        <end position="308"/>
    </location>
</feature>
<evidence type="ECO:0008006" key="4">
    <source>
        <dbReference type="Google" id="ProtNLM"/>
    </source>
</evidence>
<gene>
    <name evidence="2" type="ORF">ONE63_002092</name>
</gene>
<sequence>MLKIPKGLKKKKKGKKGKHKGDDDLFTPEELEEYKRQKALREQQGQHEAEAAEDGVADAASASTSAAPEHGAEPAASEPATAAEDEDRLQALLGGVDSILNKTQKDLERIKSTSFFQRKPTPSELQSKKAEGPPARPTAPTATAVAAAAVSKKGKKRWVGFEGEDDGEDSEEEHLPHPAGPAAAAAAAFEPAADQHAAHEEEEEEESEEEDEGDDIFDTSYIDVITSGEVKLAYIPDSPTEQPDDGDDPFDTTYAAKVIGNDEDIKKDLDVLLAGPQASWSAFDDDEHEQPHLKPSRPPPPRPAPPQHAAPAHDIDPFDTSIAHNILPGKTELKLIEKEILSDHNEARILSNSDSDFDFNPREGEEPRPQVSFYVTDPAGEIDHSPVVHRDLLGGSTSDLSQLGHDPIPADAAKPDEEPALPDDPFDTSAAEAVAAPGKTELRYLEKEILGDVSASPAVTVAADDDDFDPRAEDARNKATRPDVLPGVGKSVAFALPSPPAQDLLAGGADAGAKFSKPLTPYYADQAPAIAAEVDPFDTSIASNLAPGKAELKILESELVDGSAGIKASLSDDEFDPRGSQAAGRAVAHPDQDLFKVEDGDNVGHRPLTPAVEAEAEVDPFDTSIASNIAPGKAELKVLENELINDDPQPSLKRTYTDPDFNPRDAPAQSAQDLLNEPAEAVHGAKPLTPVLGAQASLDNADDIDPFDTSIAADIGPGKTELRILESELIGRQ</sequence>
<feature type="compositionally biased region" description="Low complexity" evidence="1">
    <location>
        <begin position="57"/>
        <end position="82"/>
    </location>
</feature>
<dbReference type="AlphaFoldDB" id="A0AAV7XE53"/>
<feature type="region of interest" description="Disordered" evidence="1">
    <location>
        <begin position="106"/>
        <end position="253"/>
    </location>
</feature>
<reference evidence="2" key="1">
    <citation type="submission" date="2022-12" db="EMBL/GenBank/DDBJ databases">
        <title>Chromosome-level genome assembly of the bean flower thrips Megalurothrips usitatus.</title>
        <authorList>
            <person name="Ma L."/>
            <person name="Liu Q."/>
            <person name="Li H."/>
            <person name="Cai W."/>
        </authorList>
    </citation>
    <scope>NUCLEOTIDE SEQUENCE</scope>
    <source>
        <strain evidence="2">Cailab_2022a</strain>
    </source>
</reference>
<keyword evidence="3" id="KW-1185">Reference proteome</keyword>
<feature type="region of interest" description="Disordered" evidence="1">
    <location>
        <begin position="389"/>
        <end position="438"/>
    </location>
</feature>
<feature type="compositionally biased region" description="Basic residues" evidence="1">
    <location>
        <begin position="1"/>
        <end position="19"/>
    </location>
</feature>
<evidence type="ECO:0000313" key="3">
    <source>
        <dbReference type="Proteomes" id="UP001075354"/>
    </source>
</evidence>
<feature type="region of interest" description="Disordered" evidence="1">
    <location>
        <begin position="1"/>
        <end position="89"/>
    </location>
</feature>
<feature type="region of interest" description="Disordered" evidence="1">
    <location>
        <begin position="570"/>
        <end position="607"/>
    </location>
</feature>
<feature type="region of interest" description="Disordered" evidence="1">
    <location>
        <begin position="278"/>
        <end position="323"/>
    </location>
</feature>
<dbReference type="Proteomes" id="UP001075354">
    <property type="component" value="Chromosome 11"/>
</dbReference>
<feature type="region of interest" description="Disordered" evidence="1">
    <location>
        <begin position="645"/>
        <end position="673"/>
    </location>
</feature>
<feature type="compositionally biased region" description="Acidic residues" evidence="1">
    <location>
        <begin position="200"/>
        <end position="217"/>
    </location>
</feature>
<feature type="compositionally biased region" description="Acidic residues" evidence="1">
    <location>
        <begin position="162"/>
        <end position="172"/>
    </location>
</feature>
<feature type="compositionally biased region" description="Basic and acidic residues" evidence="1">
    <location>
        <begin position="469"/>
        <end position="481"/>
    </location>
</feature>
<feature type="compositionally biased region" description="Low complexity" evidence="1">
    <location>
        <begin position="138"/>
        <end position="150"/>
    </location>
</feature>
<proteinExistence type="predicted"/>
<organism evidence="2 3">
    <name type="scientific">Megalurothrips usitatus</name>
    <name type="common">bean blossom thrips</name>
    <dbReference type="NCBI Taxonomy" id="439358"/>
    <lineage>
        <taxon>Eukaryota</taxon>
        <taxon>Metazoa</taxon>
        <taxon>Ecdysozoa</taxon>
        <taxon>Arthropoda</taxon>
        <taxon>Hexapoda</taxon>
        <taxon>Insecta</taxon>
        <taxon>Pterygota</taxon>
        <taxon>Neoptera</taxon>
        <taxon>Paraneoptera</taxon>
        <taxon>Thysanoptera</taxon>
        <taxon>Terebrantia</taxon>
        <taxon>Thripoidea</taxon>
        <taxon>Thripidae</taxon>
        <taxon>Megalurothrips</taxon>
    </lineage>
</organism>
<dbReference type="EMBL" id="JAPTSV010000011">
    <property type="protein sequence ID" value="KAJ1522955.1"/>
    <property type="molecule type" value="Genomic_DNA"/>
</dbReference>
<accession>A0AAV7XE53</accession>
<evidence type="ECO:0000256" key="1">
    <source>
        <dbReference type="SAM" id="MobiDB-lite"/>
    </source>
</evidence>
<evidence type="ECO:0000313" key="2">
    <source>
        <dbReference type="EMBL" id="KAJ1522955.1"/>
    </source>
</evidence>
<feature type="region of interest" description="Disordered" evidence="1">
    <location>
        <begin position="455"/>
        <end position="484"/>
    </location>
</feature>
<feature type="compositionally biased region" description="Basic and acidic residues" evidence="1">
    <location>
        <begin position="588"/>
        <end position="604"/>
    </location>
</feature>